<comment type="similarity">
    <text evidence="2 10">Belongs to the binding-protein-dependent transport system permease family. CysTW subfamily.</text>
</comment>
<keyword evidence="7 9" id="KW-1133">Transmembrane helix</keyword>
<organism evidence="12 13">
    <name type="scientific">Subdoligranulum variabile</name>
    <dbReference type="NCBI Taxonomy" id="214851"/>
    <lineage>
        <taxon>Bacteria</taxon>
        <taxon>Bacillati</taxon>
        <taxon>Bacillota</taxon>
        <taxon>Clostridia</taxon>
        <taxon>Eubacteriales</taxon>
        <taxon>Oscillospiraceae</taxon>
        <taxon>Subdoligranulum</taxon>
    </lineage>
</organism>
<keyword evidence="8 9" id="KW-0472">Membrane</keyword>
<dbReference type="GO" id="GO:0005886">
    <property type="term" value="C:plasma membrane"/>
    <property type="evidence" value="ECO:0007669"/>
    <property type="project" value="UniProtKB-SubCell"/>
</dbReference>
<keyword evidence="3 9" id="KW-0813">Transport</keyword>
<evidence type="ECO:0000256" key="8">
    <source>
        <dbReference type="ARBA" id="ARBA00023136"/>
    </source>
</evidence>
<evidence type="ECO:0000256" key="6">
    <source>
        <dbReference type="ARBA" id="ARBA00022692"/>
    </source>
</evidence>
<dbReference type="InterPro" id="IPR011864">
    <property type="entry name" value="Phosphate_PstC"/>
</dbReference>
<dbReference type="NCBIfam" id="TIGR02138">
    <property type="entry name" value="phosphate_pstC"/>
    <property type="match status" value="1"/>
</dbReference>
<dbReference type="Proteomes" id="UP000782880">
    <property type="component" value="Unassembled WGS sequence"/>
</dbReference>
<dbReference type="SUPFAM" id="SSF161098">
    <property type="entry name" value="MetI-like"/>
    <property type="match status" value="1"/>
</dbReference>
<evidence type="ECO:0000256" key="9">
    <source>
        <dbReference type="RuleBase" id="RU363032"/>
    </source>
</evidence>
<evidence type="ECO:0000256" key="3">
    <source>
        <dbReference type="ARBA" id="ARBA00022448"/>
    </source>
</evidence>
<dbReference type="CDD" id="cd06261">
    <property type="entry name" value="TM_PBP2"/>
    <property type="match status" value="1"/>
</dbReference>
<dbReference type="PROSITE" id="PS50928">
    <property type="entry name" value="ABC_TM1"/>
    <property type="match status" value="1"/>
</dbReference>
<protein>
    <recommendedName>
        <fullName evidence="10">Phosphate transport system permease protein</fullName>
    </recommendedName>
</protein>
<keyword evidence="6 9" id="KW-0812">Transmembrane</keyword>
<proteinExistence type="inferred from homology"/>
<feature type="transmembrane region" description="Helical" evidence="9">
    <location>
        <begin position="271"/>
        <end position="293"/>
    </location>
</feature>
<reference evidence="12" key="1">
    <citation type="journal article" date="2021" name="PeerJ">
        <title>Extensive microbial diversity within the chicken gut microbiome revealed by metagenomics and culture.</title>
        <authorList>
            <person name="Gilroy R."/>
            <person name="Ravi A."/>
            <person name="Getino M."/>
            <person name="Pursley I."/>
            <person name="Horton D.L."/>
            <person name="Alikhan N.F."/>
            <person name="Baker D."/>
            <person name="Gharbi K."/>
            <person name="Hall N."/>
            <person name="Watson M."/>
            <person name="Adriaenssens E.M."/>
            <person name="Foster-Nyarko E."/>
            <person name="Jarju S."/>
            <person name="Secka A."/>
            <person name="Antonio M."/>
            <person name="Oren A."/>
            <person name="Chaudhuri R.R."/>
            <person name="La Ragione R."/>
            <person name="Hildebrand F."/>
            <person name="Pallen M.J."/>
        </authorList>
    </citation>
    <scope>NUCLEOTIDE SEQUENCE</scope>
    <source>
        <strain evidence="12">ChiBcec21-2208</strain>
    </source>
</reference>
<comment type="caution">
    <text evidence="10">Lacks conserved residue(s) required for the propagation of feature annotation.</text>
</comment>
<dbReference type="GO" id="GO:0005315">
    <property type="term" value="F:phosphate transmembrane transporter activity"/>
    <property type="evidence" value="ECO:0007669"/>
    <property type="project" value="InterPro"/>
</dbReference>
<keyword evidence="5 10" id="KW-0592">Phosphate transport</keyword>
<evidence type="ECO:0000313" key="12">
    <source>
        <dbReference type="EMBL" id="HJG28427.1"/>
    </source>
</evidence>
<dbReference type="InterPro" id="IPR035906">
    <property type="entry name" value="MetI-like_sf"/>
</dbReference>
<evidence type="ECO:0000256" key="10">
    <source>
        <dbReference type="RuleBase" id="RU363054"/>
    </source>
</evidence>
<dbReference type="GO" id="GO:0006817">
    <property type="term" value="P:phosphate ion transport"/>
    <property type="evidence" value="ECO:0007669"/>
    <property type="project" value="UniProtKB-KW"/>
</dbReference>
<comment type="caution">
    <text evidence="12">The sequence shown here is derived from an EMBL/GenBank/DDBJ whole genome shotgun (WGS) entry which is preliminary data.</text>
</comment>
<dbReference type="InterPro" id="IPR051124">
    <property type="entry name" value="Phosphate_Transport_Permease"/>
</dbReference>
<dbReference type="Pfam" id="PF00528">
    <property type="entry name" value="BPD_transp_1"/>
    <property type="match status" value="1"/>
</dbReference>
<dbReference type="PANTHER" id="PTHR30425">
    <property type="entry name" value="PHOSPHATE TRANSPORT SYSTEM PERMEASE PROTEIN PST"/>
    <property type="match status" value="1"/>
</dbReference>
<accession>A0A921IKB9</accession>
<feature type="domain" description="ABC transmembrane type-1" evidence="11">
    <location>
        <begin position="70"/>
        <end position="290"/>
    </location>
</feature>
<evidence type="ECO:0000256" key="7">
    <source>
        <dbReference type="ARBA" id="ARBA00022989"/>
    </source>
</evidence>
<comment type="subcellular location">
    <subcellularLocation>
        <location evidence="1 9">Cell membrane</location>
        <topology evidence="1 9">Multi-pass membrane protein</topology>
    </subcellularLocation>
</comment>
<reference evidence="12" key="2">
    <citation type="submission" date="2021-09" db="EMBL/GenBank/DDBJ databases">
        <authorList>
            <person name="Gilroy R."/>
        </authorList>
    </citation>
    <scope>NUCLEOTIDE SEQUENCE</scope>
    <source>
        <strain evidence="12">ChiBcec21-2208</strain>
    </source>
</reference>
<evidence type="ECO:0000256" key="5">
    <source>
        <dbReference type="ARBA" id="ARBA00022592"/>
    </source>
</evidence>
<feature type="transmembrane region" description="Helical" evidence="9">
    <location>
        <begin position="63"/>
        <end position="94"/>
    </location>
</feature>
<keyword evidence="4 10" id="KW-1003">Cell membrane</keyword>
<evidence type="ECO:0000256" key="4">
    <source>
        <dbReference type="ARBA" id="ARBA00022475"/>
    </source>
</evidence>
<dbReference type="Gene3D" id="1.10.3720.10">
    <property type="entry name" value="MetI-like"/>
    <property type="match status" value="1"/>
</dbReference>
<dbReference type="InterPro" id="IPR000515">
    <property type="entry name" value="MetI-like"/>
</dbReference>
<gene>
    <name evidence="12" type="primary">pstC</name>
    <name evidence="12" type="ORF">K8V20_07255</name>
</gene>
<dbReference type="PROSITE" id="PS51257">
    <property type="entry name" value="PROKAR_LIPOPROTEIN"/>
    <property type="match status" value="1"/>
</dbReference>
<feature type="transmembrane region" description="Helical" evidence="9">
    <location>
        <begin position="154"/>
        <end position="175"/>
    </location>
</feature>
<name>A0A921IKB9_9FIRM</name>
<dbReference type="EMBL" id="DYVE01000186">
    <property type="protein sequence ID" value="HJG28427.1"/>
    <property type="molecule type" value="Genomic_DNA"/>
</dbReference>
<dbReference type="PANTHER" id="PTHR30425:SF1">
    <property type="entry name" value="PHOSPHATE TRANSPORT SYSTEM PERMEASE PROTEIN PSTC"/>
    <property type="match status" value="1"/>
</dbReference>
<evidence type="ECO:0000256" key="2">
    <source>
        <dbReference type="ARBA" id="ARBA00007069"/>
    </source>
</evidence>
<evidence type="ECO:0000256" key="1">
    <source>
        <dbReference type="ARBA" id="ARBA00004651"/>
    </source>
</evidence>
<evidence type="ECO:0000313" key="13">
    <source>
        <dbReference type="Proteomes" id="UP000782880"/>
    </source>
</evidence>
<feature type="transmembrane region" description="Helical" evidence="9">
    <location>
        <begin position="106"/>
        <end position="134"/>
    </location>
</feature>
<comment type="function">
    <text evidence="10">Part of the binding-protein-dependent transport system for phosphate; probably responsible for the translocation of the substrate across the membrane.</text>
</comment>
<dbReference type="AlphaFoldDB" id="A0A921IKB9"/>
<evidence type="ECO:0000259" key="11">
    <source>
        <dbReference type="PROSITE" id="PS50928"/>
    </source>
</evidence>
<sequence length="300" mass="31607">MKTKTAKTREWVMQGVFTACACISILAVALICVFLFANGLPTIFKIGPLNFLLGTTWKPGNDIYGILPMILGSIYVTAGAIIVGVPIGLLTAVYMSKFASPAVNKVMLPAVQLLAGIPSVVYGFFGMVVMVPAVQAMVKSDFFKDVLGVKSGKGMSLFTAALLLGIMILPTIITVSKASLDAVPESYYEGSLALGATHERSVFFAVLPAAKSGVLSAVILGIGRAIGETMAVVMVAGNQTWMPKGLFQGLRTMTSNIVIEMGYAADLHREALIATGVVLFVFILLINLCFSIVKGGSKNA</sequence>